<proteinExistence type="predicted"/>
<gene>
    <name evidence="2" type="ORF">BDK51DRAFT_41947</name>
</gene>
<dbReference type="InterPro" id="IPR036047">
    <property type="entry name" value="F-box-like_dom_sf"/>
</dbReference>
<evidence type="ECO:0000256" key="1">
    <source>
        <dbReference type="SAM" id="SignalP"/>
    </source>
</evidence>
<dbReference type="CDD" id="cd09917">
    <property type="entry name" value="F-box_SF"/>
    <property type="match status" value="1"/>
</dbReference>
<dbReference type="Proteomes" id="UP000269721">
    <property type="component" value="Unassembled WGS sequence"/>
</dbReference>
<dbReference type="AlphaFoldDB" id="A0A4P9WG56"/>
<feature type="signal peptide" evidence="1">
    <location>
        <begin position="1"/>
        <end position="28"/>
    </location>
</feature>
<organism evidence="2 3">
    <name type="scientific">Blyttiomyces helicus</name>
    <dbReference type="NCBI Taxonomy" id="388810"/>
    <lineage>
        <taxon>Eukaryota</taxon>
        <taxon>Fungi</taxon>
        <taxon>Fungi incertae sedis</taxon>
        <taxon>Chytridiomycota</taxon>
        <taxon>Chytridiomycota incertae sedis</taxon>
        <taxon>Chytridiomycetes</taxon>
        <taxon>Chytridiomycetes incertae sedis</taxon>
        <taxon>Blyttiomyces</taxon>
    </lineage>
</organism>
<sequence>MPRKASFHSLPWELIAAVFAFLPAPTLATNAPLTCRRCYAVASTIPLPIDLEITLITTRTTSPPFGTQLLPPPLHAPIPARAIRQIKSSFALHARVWVDASDSMWSADGAVGAIAGRVSGALEARAGGRKMRVCVSLVVDRVRDESSYVNGTDTEAGRRAALLTAALAAPAVEIHNPATDVLVRVPPRTDELALVGVHGRVIFNAAGALSSLRALHLRSDGRILDASGHVRVSDLAALREVRGTLEILEFEGPWMADMVNNPRAFIDVLKGLVGLVKLDVDFDVFFPHVERVVGLVRVLPKV</sequence>
<evidence type="ECO:0000313" key="3">
    <source>
        <dbReference type="Proteomes" id="UP000269721"/>
    </source>
</evidence>
<evidence type="ECO:0008006" key="4">
    <source>
        <dbReference type="Google" id="ProtNLM"/>
    </source>
</evidence>
<feature type="chain" id="PRO_5020895159" description="F-box domain-containing protein" evidence="1">
    <location>
        <begin position="29"/>
        <end position="302"/>
    </location>
</feature>
<accession>A0A4P9WG56</accession>
<keyword evidence="1" id="KW-0732">Signal</keyword>
<protein>
    <recommendedName>
        <fullName evidence="4">F-box domain-containing protein</fullName>
    </recommendedName>
</protein>
<name>A0A4P9WG56_9FUNG</name>
<dbReference type="SUPFAM" id="SSF81383">
    <property type="entry name" value="F-box domain"/>
    <property type="match status" value="1"/>
</dbReference>
<evidence type="ECO:0000313" key="2">
    <source>
        <dbReference type="EMBL" id="RKO90010.1"/>
    </source>
</evidence>
<dbReference type="EMBL" id="KZ995770">
    <property type="protein sequence ID" value="RKO90010.1"/>
    <property type="molecule type" value="Genomic_DNA"/>
</dbReference>
<reference evidence="3" key="1">
    <citation type="journal article" date="2018" name="Nat. Microbiol.">
        <title>Leveraging single-cell genomics to expand the fungal tree of life.</title>
        <authorList>
            <person name="Ahrendt S.R."/>
            <person name="Quandt C.A."/>
            <person name="Ciobanu D."/>
            <person name="Clum A."/>
            <person name="Salamov A."/>
            <person name="Andreopoulos B."/>
            <person name="Cheng J.F."/>
            <person name="Woyke T."/>
            <person name="Pelin A."/>
            <person name="Henrissat B."/>
            <person name="Reynolds N.K."/>
            <person name="Benny G.L."/>
            <person name="Smith M.E."/>
            <person name="James T.Y."/>
            <person name="Grigoriev I.V."/>
        </authorList>
    </citation>
    <scope>NUCLEOTIDE SEQUENCE [LARGE SCALE GENOMIC DNA]</scope>
</reference>
<keyword evidence="3" id="KW-1185">Reference proteome</keyword>